<evidence type="ECO:0000313" key="7">
    <source>
        <dbReference type="Proteomes" id="UP000501179"/>
    </source>
</evidence>
<dbReference type="PANTHER" id="PTHR30055:SF220">
    <property type="entry name" value="TETR-FAMILY REGULATORY PROTEIN"/>
    <property type="match status" value="1"/>
</dbReference>
<proteinExistence type="predicted"/>
<dbReference type="GO" id="GO:0003700">
    <property type="term" value="F:DNA-binding transcription factor activity"/>
    <property type="evidence" value="ECO:0007669"/>
    <property type="project" value="TreeGrafter"/>
</dbReference>
<evidence type="ECO:0000256" key="4">
    <source>
        <dbReference type="PROSITE-ProRule" id="PRU00335"/>
    </source>
</evidence>
<dbReference type="SUPFAM" id="SSF46689">
    <property type="entry name" value="Homeodomain-like"/>
    <property type="match status" value="1"/>
</dbReference>
<evidence type="ECO:0000256" key="3">
    <source>
        <dbReference type="ARBA" id="ARBA00023163"/>
    </source>
</evidence>
<dbReference type="InterPro" id="IPR009057">
    <property type="entry name" value="Homeodomain-like_sf"/>
</dbReference>
<accession>A0A6G9GTJ9</accession>
<dbReference type="Proteomes" id="UP000501179">
    <property type="component" value="Chromosome"/>
</dbReference>
<feature type="domain" description="HTH tetR-type" evidence="5">
    <location>
        <begin position="16"/>
        <end position="77"/>
    </location>
</feature>
<evidence type="ECO:0000256" key="2">
    <source>
        <dbReference type="ARBA" id="ARBA00023125"/>
    </source>
</evidence>
<keyword evidence="3" id="KW-0804">Transcription</keyword>
<sequence>MQEQVRRRRSRRGEGGRLREEILEAAQRILAEGTDPGDLSLRAVARAVGVATTSIYPHFSSLGELIHTVRKRFFADFGAVLDRAAASVQGTAADVVLARARAYVAYGLAHGGQYRTMFSAAEVPDYQSYDTEMAGLSVYRVVRDDVAAALDGTVDADLAATQLWTSLHGIVTLRAVRPDFPWPDLNDQIDDLVHRLLS</sequence>
<keyword evidence="1" id="KW-0805">Transcription regulation</keyword>
<dbReference type="KEGG" id="slia:HA039_02210"/>
<dbReference type="InterPro" id="IPR025996">
    <property type="entry name" value="MT1864/Rv1816-like_C"/>
</dbReference>
<feature type="DNA-binding region" description="H-T-H motif" evidence="4">
    <location>
        <begin position="40"/>
        <end position="59"/>
    </location>
</feature>
<dbReference type="PROSITE" id="PS50977">
    <property type="entry name" value="HTH_TETR_2"/>
    <property type="match status" value="1"/>
</dbReference>
<evidence type="ECO:0000256" key="1">
    <source>
        <dbReference type="ARBA" id="ARBA00023015"/>
    </source>
</evidence>
<keyword evidence="2 4" id="KW-0238">DNA-binding</keyword>
<reference evidence="6 7" key="1">
    <citation type="submission" date="2020-03" db="EMBL/GenBank/DDBJ databases">
        <title>A novel species.</title>
        <authorList>
            <person name="Gao J."/>
        </authorList>
    </citation>
    <scope>NUCLEOTIDE SEQUENCE [LARGE SCALE GENOMIC DNA]</scope>
    <source>
        <strain evidence="6 7">QMT-12</strain>
    </source>
</reference>
<dbReference type="Pfam" id="PF00440">
    <property type="entry name" value="TetR_N"/>
    <property type="match status" value="1"/>
</dbReference>
<dbReference type="RefSeq" id="WP_167022936.1">
    <property type="nucleotide sequence ID" value="NZ_CP050177.1"/>
</dbReference>
<gene>
    <name evidence="6" type="ORF">HA039_02210</name>
</gene>
<dbReference type="Gene3D" id="1.10.357.10">
    <property type="entry name" value="Tetracycline Repressor, domain 2"/>
    <property type="match status" value="1"/>
</dbReference>
<evidence type="ECO:0000259" key="5">
    <source>
        <dbReference type="PROSITE" id="PS50977"/>
    </source>
</evidence>
<dbReference type="SUPFAM" id="SSF48498">
    <property type="entry name" value="Tetracyclin repressor-like, C-terminal domain"/>
    <property type="match status" value="1"/>
</dbReference>
<organism evidence="6 7">
    <name type="scientific">Streptomyces liangshanensis</name>
    <dbReference type="NCBI Taxonomy" id="2717324"/>
    <lineage>
        <taxon>Bacteria</taxon>
        <taxon>Bacillati</taxon>
        <taxon>Actinomycetota</taxon>
        <taxon>Actinomycetes</taxon>
        <taxon>Kitasatosporales</taxon>
        <taxon>Streptomycetaceae</taxon>
        <taxon>Streptomyces</taxon>
    </lineage>
</organism>
<dbReference type="Pfam" id="PF13305">
    <property type="entry name" value="TetR_C_33"/>
    <property type="match status" value="1"/>
</dbReference>
<dbReference type="InterPro" id="IPR036271">
    <property type="entry name" value="Tet_transcr_reg_TetR-rel_C_sf"/>
</dbReference>
<dbReference type="AlphaFoldDB" id="A0A6G9GTJ9"/>
<protein>
    <submittedName>
        <fullName evidence="6">TetR/AcrR family transcriptional regulator</fullName>
    </submittedName>
</protein>
<dbReference type="InterPro" id="IPR001647">
    <property type="entry name" value="HTH_TetR"/>
</dbReference>
<keyword evidence="7" id="KW-1185">Reference proteome</keyword>
<dbReference type="GO" id="GO:0000976">
    <property type="term" value="F:transcription cis-regulatory region binding"/>
    <property type="evidence" value="ECO:0007669"/>
    <property type="project" value="TreeGrafter"/>
</dbReference>
<dbReference type="InterPro" id="IPR050109">
    <property type="entry name" value="HTH-type_TetR-like_transc_reg"/>
</dbReference>
<evidence type="ECO:0000313" key="6">
    <source>
        <dbReference type="EMBL" id="QIQ01267.1"/>
    </source>
</evidence>
<name>A0A6G9GTJ9_9ACTN</name>
<dbReference type="EMBL" id="CP050177">
    <property type="protein sequence ID" value="QIQ01267.1"/>
    <property type="molecule type" value="Genomic_DNA"/>
</dbReference>
<dbReference type="PANTHER" id="PTHR30055">
    <property type="entry name" value="HTH-TYPE TRANSCRIPTIONAL REGULATOR RUTR"/>
    <property type="match status" value="1"/>
</dbReference>